<dbReference type="InterPro" id="IPR021866">
    <property type="entry name" value="SpoIIAA-like"/>
</dbReference>
<evidence type="ECO:0000313" key="2">
    <source>
        <dbReference type="Proteomes" id="UP000320643"/>
    </source>
</evidence>
<dbReference type="InterPro" id="IPR036513">
    <property type="entry name" value="STAS_dom_sf"/>
</dbReference>
<accession>A0A552V1B5</accession>
<dbReference type="Proteomes" id="UP000320643">
    <property type="component" value="Unassembled WGS sequence"/>
</dbReference>
<dbReference type="InterPro" id="IPR038396">
    <property type="entry name" value="SpoIIAA-like_sf"/>
</dbReference>
<organism evidence="1 2">
    <name type="scientific">Flavobacterium zepuense</name>
    <dbReference type="NCBI Taxonomy" id="2593302"/>
    <lineage>
        <taxon>Bacteria</taxon>
        <taxon>Pseudomonadati</taxon>
        <taxon>Bacteroidota</taxon>
        <taxon>Flavobacteriia</taxon>
        <taxon>Flavobacteriales</taxon>
        <taxon>Flavobacteriaceae</taxon>
        <taxon>Flavobacterium</taxon>
    </lineage>
</organism>
<gene>
    <name evidence="1" type="ORF">FMM05_10550</name>
</gene>
<dbReference type="RefSeq" id="WP_143373346.1">
    <property type="nucleotide sequence ID" value="NZ_VJVZ01000006.1"/>
</dbReference>
<keyword evidence="2" id="KW-1185">Reference proteome</keyword>
<dbReference type="SUPFAM" id="SSF52091">
    <property type="entry name" value="SpoIIaa-like"/>
    <property type="match status" value="1"/>
</dbReference>
<dbReference type="OrthoDB" id="555504at2"/>
<name>A0A552V1B5_9FLAO</name>
<reference evidence="1 2" key="1">
    <citation type="submission" date="2019-07" db="EMBL/GenBank/DDBJ databases">
        <title>Flavobacterium sp. nov., isolated from glacier ice.</title>
        <authorList>
            <person name="Liu Q."/>
            <person name="Xin Y.-H."/>
        </authorList>
    </citation>
    <scope>NUCLEOTIDE SEQUENCE [LARGE SCALE GENOMIC DNA]</scope>
    <source>
        <strain evidence="1 2">ZT4R6</strain>
    </source>
</reference>
<dbReference type="AlphaFoldDB" id="A0A552V1B5"/>
<protein>
    <submittedName>
        <fullName evidence="1">STAS/SEC14 domain-containing protein</fullName>
    </submittedName>
</protein>
<evidence type="ECO:0000313" key="1">
    <source>
        <dbReference type="EMBL" id="TRW24266.1"/>
    </source>
</evidence>
<comment type="caution">
    <text evidence="1">The sequence shown here is derived from an EMBL/GenBank/DDBJ whole genome shotgun (WGS) entry which is preliminary data.</text>
</comment>
<dbReference type="Pfam" id="PF11964">
    <property type="entry name" value="SpoIIAA-like"/>
    <property type="match status" value="1"/>
</dbReference>
<sequence length="124" mass="13843">MITQITDVPNNMVAFKADGEVTKEDFELVKTQVADLVEDTGKLNYLLFLDNSPKDFTLGAWLQDALLGISNITKWNRAAIISDSDTVIKFTDAFSKVMPGEFKGYPKAEYERAVDWVSEKTDAA</sequence>
<dbReference type="EMBL" id="VJVZ01000006">
    <property type="protein sequence ID" value="TRW24266.1"/>
    <property type="molecule type" value="Genomic_DNA"/>
</dbReference>
<dbReference type="Gene3D" id="3.40.50.10600">
    <property type="entry name" value="SpoIIaa-like domains"/>
    <property type="match status" value="1"/>
</dbReference>
<proteinExistence type="predicted"/>